<evidence type="ECO:0000256" key="1">
    <source>
        <dbReference type="ARBA" id="ARBA00005166"/>
    </source>
</evidence>
<accession>A9WD49</accession>
<dbReference type="PANTHER" id="PTHR43584">
    <property type="entry name" value="NUCLEOTIDYL TRANSFERASE"/>
    <property type="match status" value="1"/>
</dbReference>
<keyword evidence="3 12" id="KW-0808">Transferase</keyword>
<protein>
    <submittedName>
        <fullName evidence="12">Nucleotidyl transferase</fullName>
    </submittedName>
</protein>
<comment type="pathway">
    <text evidence="1">Nucleotide-sugar biosynthesis; UDP-N-acetyl-alpha-D-glucosamine biosynthesis; N-acetyl-alpha-D-glucosamine 1-phosphate from alpha-D-glucosamine 6-phosphate (route II): step 2/2.</text>
</comment>
<keyword evidence="7" id="KW-0012">Acyltransferase</keyword>
<dbReference type="PROSITE" id="PS00101">
    <property type="entry name" value="HEXAPEP_TRANSFERASES"/>
    <property type="match status" value="1"/>
</dbReference>
<dbReference type="InterPro" id="IPR018357">
    <property type="entry name" value="Hexapep_transf_CS"/>
</dbReference>
<dbReference type="RefSeq" id="WP_012257670.1">
    <property type="nucleotide sequence ID" value="NC_010175.1"/>
</dbReference>
<dbReference type="SUPFAM" id="SSF51161">
    <property type="entry name" value="Trimeric LpxA-like enzymes"/>
    <property type="match status" value="1"/>
</dbReference>
<dbReference type="PANTHER" id="PTHR43584:SF8">
    <property type="entry name" value="N-ACETYLMURAMATE ALPHA-1-PHOSPHATE URIDYLYLTRANSFERASE"/>
    <property type="match status" value="1"/>
</dbReference>
<proteinExistence type="predicted"/>
<evidence type="ECO:0000313" key="12">
    <source>
        <dbReference type="EMBL" id="ABY35016.1"/>
    </source>
</evidence>
<evidence type="ECO:0000256" key="3">
    <source>
        <dbReference type="ARBA" id="ARBA00022679"/>
    </source>
</evidence>
<sequence length="390" mass="40982">MSSAKHAVILVAGASTRTRPLTDQRPKPLIPLLGKPLLAHILDELVGLVERVTLVVGYRADQIVATFGETYRGMAIRYVYQTTINGTAGALLAAAPIDEPFFLLYGDNLIDRADVIGVGQFRYALAGLRLPDLRSFGVLDVHDGLVQRIIEKPTQPPPDALANPGIYHFDAEVFPLLHRITPSPRGELELTDLIALLAEQHPVACHVCTGHWLPVGTPWEALLAARFLLARQAHTQPLPQIAPNAHIAPQADLEGSVVVSDGASIDQGARIVGPAWIGPGAVIGSGALIIASVIEAGATIGAEAMIGGSVIGAQTAVGAQASISHSWLDERVQIGYQAVCQAAEYRDAPVNVVVNGLLTEDDLITRGVVVAAGVAIAPQSVIAAGSIVRL</sequence>
<evidence type="ECO:0000256" key="6">
    <source>
        <dbReference type="ARBA" id="ARBA00023268"/>
    </source>
</evidence>
<dbReference type="AlphaFoldDB" id="A9WD49"/>
<dbReference type="KEGG" id="cau:Caur_1799"/>
<dbReference type="InterPro" id="IPR056729">
    <property type="entry name" value="GMPPB_C"/>
</dbReference>
<dbReference type="InterPro" id="IPR029044">
    <property type="entry name" value="Nucleotide-diphossugar_trans"/>
</dbReference>
<dbReference type="GO" id="GO:0019134">
    <property type="term" value="F:glucosamine-1-phosphate N-acetyltransferase activity"/>
    <property type="evidence" value="ECO:0007669"/>
    <property type="project" value="UniProtKB-EC"/>
</dbReference>
<comment type="catalytic activity">
    <reaction evidence="9">
        <text>N-acetyl-alpha-D-glucosamine 1-phosphate + UTP + H(+) = UDP-N-acetyl-alpha-D-glucosamine + diphosphate</text>
        <dbReference type="Rhea" id="RHEA:13509"/>
        <dbReference type="ChEBI" id="CHEBI:15378"/>
        <dbReference type="ChEBI" id="CHEBI:33019"/>
        <dbReference type="ChEBI" id="CHEBI:46398"/>
        <dbReference type="ChEBI" id="CHEBI:57705"/>
        <dbReference type="ChEBI" id="CHEBI:57776"/>
        <dbReference type="EC" id="2.7.7.23"/>
    </reaction>
</comment>
<dbReference type="EMBL" id="CP000909">
    <property type="protein sequence ID" value="ABY35016.1"/>
    <property type="molecule type" value="Genomic_DNA"/>
</dbReference>
<dbReference type="InterPro" id="IPR011004">
    <property type="entry name" value="Trimer_LpxA-like_sf"/>
</dbReference>
<organism evidence="12 13">
    <name type="scientific">Chloroflexus aurantiacus (strain ATCC 29366 / DSM 635 / J-10-fl)</name>
    <dbReference type="NCBI Taxonomy" id="324602"/>
    <lineage>
        <taxon>Bacteria</taxon>
        <taxon>Bacillati</taxon>
        <taxon>Chloroflexota</taxon>
        <taxon>Chloroflexia</taxon>
        <taxon>Chloroflexales</taxon>
        <taxon>Chloroflexineae</taxon>
        <taxon>Chloroflexaceae</taxon>
        <taxon>Chloroflexus</taxon>
    </lineage>
</organism>
<comment type="catalytic activity">
    <reaction evidence="8">
        <text>alpha-D-glucosamine 1-phosphate + acetyl-CoA = N-acetyl-alpha-D-glucosamine 1-phosphate + CoA + H(+)</text>
        <dbReference type="Rhea" id="RHEA:13725"/>
        <dbReference type="ChEBI" id="CHEBI:15378"/>
        <dbReference type="ChEBI" id="CHEBI:57287"/>
        <dbReference type="ChEBI" id="CHEBI:57288"/>
        <dbReference type="ChEBI" id="CHEBI:57776"/>
        <dbReference type="ChEBI" id="CHEBI:58516"/>
        <dbReference type="EC" id="2.3.1.157"/>
    </reaction>
</comment>
<comment type="pathway">
    <text evidence="2">Nucleotide-sugar biosynthesis; UDP-N-acetyl-alpha-D-glucosamine biosynthesis; UDP-N-acetyl-alpha-D-glucosamine from N-acetyl-alpha-D-glucosamine 1-phosphate: step 1/1.</text>
</comment>
<feature type="domain" description="Nucleotidyl transferase" evidence="10">
    <location>
        <begin position="7"/>
        <end position="225"/>
    </location>
</feature>
<dbReference type="InterPro" id="IPR050065">
    <property type="entry name" value="GlmU-like"/>
</dbReference>
<evidence type="ECO:0000256" key="4">
    <source>
        <dbReference type="ARBA" id="ARBA00022695"/>
    </source>
</evidence>
<feature type="domain" description="Mannose-1-phosphate guanyltransferase C-terminal" evidence="11">
    <location>
        <begin position="254"/>
        <end position="340"/>
    </location>
</feature>
<name>A9WD49_CHLAA</name>
<dbReference type="Pfam" id="PF25087">
    <property type="entry name" value="GMPPB_C"/>
    <property type="match status" value="1"/>
</dbReference>
<dbReference type="eggNOG" id="COG1208">
    <property type="taxonomic scope" value="Bacteria"/>
</dbReference>
<dbReference type="Gene3D" id="2.160.10.10">
    <property type="entry name" value="Hexapeptide repeat proteins"/>
    <property type="match status" value="1"/>
</dbReference>
<keyword evidence="6" id="KW-0511">Multifunctional enzyme</keyword>
<dbReference type="EnsemblBacteria" id="ABY35016">
    <property type="protein sequence ID" value="ABY35016"/>
    <property type="gene ID" value="Caur_1799"/>
</dbReference>
<dbReference type="SUPFAM" id="SSF53448">
    <property type="entry name" value="Nucleotide-diphospho-sugar transferases"/>
    <property type="match status" value="1"/>
</dbReference>
<dbReference type="InParanoid" id="A9WD49"/>
<evidence type="ECO:0000256" key="2">
    <source>
        <dbReference type="ARBA" id="ARBA00005208"/>
    </source>
</evidence>
<dbReference type="GO" id="GO:0003977">
    <property type="term" value="F:UDP-N-acetylglucosamine diphosphorylase activity"/>
    <property type="evidence" value="ECO:0007669"/>
    <property type="project" value="UniProtKB-EC"/>
</dbReference>
<gene>
    <name evidence="12" type="ordered locus">Caur_1799</name>
</gene>
<evidence type="ECO:0000256" key="8">
    <source>
        <dbReference type="ARBA" id="ARBA00048247"/>
    </source>
</evidence>
<keyword evidence="5" id="KW-0677">Repeat</keyword>
<dbReference type="STRING" id="324602.Caur_1799"/>
<dbReference type="Proteomes" id="UP000002008">
    <property type="component" value="Chromosome"/>
</dbReference>
<reference evidence="13" key="1">
    <citation type="journal article" date="2011" name="BMC Genomics">
        <title>Complete genome sequence of the filamentous anoxygenic phototrophic bacterium Chloroflexus aurantiacus.</title>
        <authorList>
            <person name="Tang K.H."/>
            <person name="Barry K."/>
            <person name="Chertkov O."/>
            <person name="Dalin E."/>
            <person name="Han C.S."/>
            <person name="Hauser L.J."/>
            <person name="Honchak B.M."/>
            <person name="Karbach L.E."/>
            <person name="Land M.L."/>
            <person name="Lapidus A."/>
            <person name="Larimer F.W."/>
            <person name="Mikhailova N."/>
            <person name="Pitluck S."/>
            <person name="Pierson B.K."/>
            <person name="Blankenship R.E."/>
        </authorList>
    </citation>
    <scope>NUCLEOTIDE SEQUENCE [LARGE SCALE GENOMIC DNA]</scope>
    <source>
        <strain evidence="13">ATCC 29366 / DSM 635 / J-10-fl</strain>
    </source>
</reference>
<dbReference type="InterPro" id="IPR005835">
    <property type="entry name" value="NTP_transferase_dom"/>
</dbReference>
<dbReference type="CDD" id="cd04181">
    <property type="entry name" value="NTP_transferase"/>
    <property type="match status" value="1"/>
</dbReference>
<evidence type="ECO:0000259" key="11">
    <source>
        <dbReference type="Pfam" id="PF25087"/>
    </source>
</evidence>
<dbReference type="HOGENOM" id="CLU_029499_0_1_0"/>
<evidence type="ECO:0000313" key="13">
    <source>
        <dbReference type="Proteomes" id="UP000002008"/>
    </source>
</evidence>
<evidence type="ECO:0000256" key="7">
    <source>
        <dbReference type="ARBA" id="ARBA00023315"/>
    </source>
</evidence>
<dbReference type="Gene3D" id="3.90.550.10">
    <property type="entry name" value="Spore Coat Polysaccharide Biosynthesis Protein SpsA, Chain A"/>
    <property type="match status" value="1"/>
</dbReference>
<evidence type="ECO:0000256" key="9">
    <source>
        <dbReference type="ARBA" id="ARBA00048493"/>
    </source>
</evidence>
<evidence type="ECO:0000256" key="5">
    <source>
        <dbReference type="ARBA" id="ARBA00022737"/>
    </source>
</evidence>
<dbReference type="Pfam" id="PF00483">
    <property type="entry name" value="NTP_transferase"/>
    <property type="match status" value="1"/>
</dbReference>
<evidence type="ECO:0000259" key="10">
    <source>
        <dbReference type="Pfam" id="PF00483"/>
    </source>
</evidence>
<keyword evidence="4" id="KW-0548">Nucleotidyltransferase</keyword>
<dbReference type="PATRIC" id="fig|324602.8.peg.2052"/>
<keyword evidence="13" id="KW-1185">Reference proteome</keyword>